<dbReference type="InParanoid" id="A0A507B4Z8"/>
<dbReference type="PANTHER" id="PTHR48182:SF2">
    <property type="entry name" value="PROTEIN SERAC1"/>
    <property type="match status" value="1"/>
</dbReference>
<dbReference type="GO" id="GO:0005783">
    <property type="term" value="C:endoplasmic reticulum"/>
    <property type="evidence" value="ECO:0007669"/>
    <property type="project" value="UniProtKB-SubCell"/>
</dbReference>
<evidence type="ECO:0000256" key="1">
    <source>
        <dbReference type="ARBA" id="ARBA00004173"/>
    </source>
</evidence>
<dbReference type="Proteomes" id="UP000319257">
    <property type="component" value="Unassembled WGS sequence"/>
</dbReference>
<keyword evidence="5" id="KW-0256">Endoplasmic reticulum</keyword>
<keyword evidence="4" id="KW-0677">Repeat</keyword>
<dbReference type="OrthoDB" id="194358at2759"/>
<feature type="domain" description="Nephrocystin 3-like N-terminal" evidence="8">
    <location>
        <begin position="250"/>
        <end position="365"/>
    </location>
</feature>
<evidence type="ECO:0000313" key="9">
    <source>
        <dbReference type="EMBL" id="TPX14827.1"/>
    </source>
</evidence>
<keyword evidence="7" id="KW-0472">Membrane</keyword>
<protein>
    <recommendedName>
        <fullName evidence="8">Nephrocystin 3-like N-terminal domain-containing protein</fullName>
    </recommendedName>
</protein>
<comment type="subcellular location">
    <subcellularLocation>
        <location evidence="2">Endoplasmic reticulum</location>
    </subcellularLocation>
    <subcellularLocation>
        <location evidence="3">Membrane</location>
    </subcellularLocation>
    <subcellularLocation>
        <location evidence="1">Mitochondrion</location>
    </subcellularLocation>
</comment>
<dbReference type="InterPro" id="IPR056884">
    <property type="entry name" value="NPHP3-like_N"/>
</dbReference>
<comment type="caution">
    <text evidence="9">The sequence shown here is derived from an EMBL/GenBank/DDBJ whole genome shotgun (WGS) entry which is preliminary data.</text>
</comment>
<dbReference type="GO" id="GO:0005739">
    <property type="term" value="C:mitochondrion"/>
    <property type="evidence" value="ECO:0007669"/>
    <property type="project" value="UniProtKB-SubCell"/>
</dbReference>
<evidence type="ECO:0000313" key="10">
    <source>
        <dbReference type="Proteomes" id="UP000319257"/>
    </source>
</evidence>
<evidence type="ECO:0000256" key="5">
    <source>
        <dbReference type="ARBA" id="ARBA00022824"/>
    </source>
</evidence>
<organism evidence="9 10">
    <name type="scientific">Thyridium curvatum</name>
    <dbReference type="NCBI Taxonomy" id="1093900"/>
    <lineage>
        <taxon>Eukaryota</taxon>
        <taxon>Fungi</taxon>
        <taxon>Dikarya</taxon>
        <taxon>Ascomycota</taxon>
        <taxon>Pezizomycotina</taxon>
        <taxon>Sordariomycetes</taxon>
        <taxon>Sordariomycetidae</taxon>
        <taxon>Thyridiales</taxon>
        <taxon>Thyridiaceae</taxon>
        <taxon>Thyridium</taxon>
    </lineage>
</organism>
<accession>A0A507B4Z8</accession>
<gene>
    <name evidence="9" type="ORF">E0L32_004936</name>
</gene>
<keyword evidence="10" id="KW-1185">Reference proteome</keyword>
<dbReference type="PANTHER" id="PTHR48182">
    <property type="entry name" value="PROTEIN SERAC1"/>
    <property type="match status" value="1"/>
</dbReference>
<dbReference type="InterPro" id="IPR052374">
    <property type="entry name" value="SERAC1"/>
</dbReference>
<dbReference type="GO" id="GO:0016020">
    <property type="term" value="C:membrane"/>
    <property type="evidence" value="ECO:0007669"/>
    <property type="project" value="UniProtKB-SubCell"/>
</dbReference>
<dbReference type="Pfam" id="PF24883">
    <property type="entry name" value="NPHP3_N"/>
    <property type="match status" value="1"/>
</dbReference>
<dbReference type="RefSeq" id="XP_030996538.1">
    <property type="nucleotide sequence ID" value="XM_031139401.1"/>
</dbReference>
<evidence type="ECO:0000256" key="4">
    <source>
        <dbReference type="ARBA" id="ARBA00022737"/>
    </source>
</evidence>
<dbReference type="Gene3D" id="3.40.50.1820">
    <property type="entry name" value="alpha/beta hydrolase"/>
    <property type="match status" value="1"/>
</dbReference>
<reference evidence="9 10" key="1">
    <citation type="submission" date="2019-06" db="EMBL/GenBank/DDBJ databases">
        <title>Draft genome sequence of the filamentous fungus Phialemoniopsis curvata isolated from diesel fuel.</title>
        <authorList>
            <person name="Varaljay V.A."/>
            <person name="Lyon W.J."/>
            <person name="Crouch A.L."/>
            <person name="Drake C.E."/>
            <person name="Hollomon J.M."/>
            <person name="Nadeau L.J."/>
            <person name="Nunn H.S."/>
            <person name="Stevenson B.S."/>
            <person name="Bojanowski C.L."/>
            <person name="Crookes-Goodson W.J."/>
        </authorList>
    </citation>
    <scope>NUCLEOTIDE SEQUENCE [LARGE SCALE GENOMIC DNA]</scope>
    <source>
        <strain evidence="9 10">D216</strain>
    </source>
</reference>
<dbReference type="SUPFAM" id="SSF53474">
    <property type="entry name" value="alpha/beta-Hydrolases"/>
    <property type="match status" value="1"/>
</dbReference>
<dbReference type="AlphaFoldDB" id="A0A507B4Z8"/>
<evidence type="ECO:0000256" key="6">
    <source>
        <dbReference type="ARBA" id="ARBA00023128"/>
    </source>
</evidence>
<proteinExistence type="predicted"/>
<dbReference type="GeneID" id="41972383"/>
<evidence type="ECO:0000256" key="7">
    <source>
        <dbReference type="ARBA" id="ARBA00023136"/>
    </source>
</evidence>
<dbReference type="InterPro" id="IPR029058">
    <property type="entry name" value="AB_hydrolase_fold"/>
</dbReference>
<dbReference type="EMBL" id="SKBQ01000025">
    <property type="protein sequence ID" value="TPX14827.1"/>
    <property type="molecule type" value="Genomic_DNA"/>
</dbReference>
<sequence>MARGRASQRSYSQLWLQQASFSIGDFITDLLFRMEYEDNGPESFGQVPIIVVADSMGGLVFKTAFVQGLLNDEFHDITSHVKASLFLATSHRGTHLAKTLNRILIGSVFGYSPKGFVTELTRGSPTIDELNESFRHHASRLQILSFCETIATSVGPVQFMIIEKSSSVMGYSNETRQPPNASHHTVSKFTGAEDPNCASVALRSAMASITSPEAQDKVAEDELRLVKELLGIAGPPRDDLIASRALRKDGTCESILATDHLNLKSWTTSGDHPLWAHAPPGSGKSTVAAYVVDHLLASSVCAFYFFKHGNMQGRSSASMLRSIPLQMAMCIPGFRQQVAALVRSGMAIQEDDGITVWRIIFLIILATI</sequence>
<evidence type="ECO:0000256" key="2">
    <source>
        <dbReference type="ARBA" id="ARBA00004240"/>
    </source>
</evidence>
<keyword evidence="6" id="KW-0496">Mitochondrion</keyword>
<evidence type="ECO:0000256" key="3">
    <source>
        <dbReference type="ARBA" id="ARBA00004370"/>
    </source>
</evidence>
<evidence type="ECO:0000259" key="8">
    <source>
        <dbReference type="Pfam" id="PF24883"/>
    </source>
</evidence>
<name>A0A507B4Z8_9PEZI</name>